<dbReference type="InterPro" id="IPR007048">
    <property type="entry name" value="IraD/Gp25-like"/>
</dbReference>
<keyword evidence="3" id="KW-1185">Reference proteome</keyword>
<protein>
    <recommendedName>
        <fullName evidence="1">IraD/Gp25-like domain-containing protein</fullName>
    </recommendedName>
</protein>
<feature type="domain" description="IraD/Gp25-like" evidence="1">
    <location>
        <begin position="33"/>
        <end position="129"/>
    </location>
</feature>
<evidence type="ECO:0000259" key="1">
    <source>
        <dbReference type="Pfam" id="PF04965"/>
    </source>
</evidence>
<comment type="caution">
    <text evidence="2">The sequence shown here is derived from an EMBL/GenBank/DDBJ whole genome shotgun (WGS) entry which is preliminary data.</text>
</comment>
<reference evidence="2" key="2">
    <citation type="journal article" date="2020" name="Microorganisms">
        <title>Osmotic Adaptation and Compatible Solute Biosynthesis of Phototrophic Bacteria as Revealed from Genome Analyses.</title>
        <authorList>
            <person name="Imhoff J.F."/>
            <person name="Rahn T."/>
            <person name="Kunzel S."/>
            <person name="Keller A."/>
            <person name="Neulinger S.C."/>
        </authorList>
    </citation>
    <scope>NUCLEOTIDE SEQUENCE</scope>
    <source>
        <strain evidence="2">IM 151</strain>
    </source>
</reference>
<accession>A0ABS1E0W9</accession>
<reference evidence="2" key="1">
    <citation type="submission" date="2017-08" db="EMBL/GenBank/DDBJ databases">
        <authorList>
            <person name="Imhoff J.F."/>
            <person name="Rahn T."/>
            <person name="Kuenzel S."/>
            <person name="Neulinger S.C."/>
        </authorList>
    </citation>
    <scope>NUCLEOTIDE SEQUENCE</scope>
    <source>
        <strain evidence="2">IM 151</strain>
    </source>
</reference>
<dbReference type="EMBL" id="NRRU01000119">
    <property type="protein sequence ID" value="MBK1715413.1"/>
    <property type="molecule type" value="Genomic_DNA"/>
</dbReference>
<dbReference type="Proteomes" id="UP001041814">
    <property type="component" value="Unassembled WGS sequence"/>
</dbReference>
<dbReference type="PANTHER" id="PTHR38595">
    <property type="entry name" value="CYTOPLASMIC PROTEIN-RELATED"/>
    <property type="match status" value="1"/>
</dbReference>
<dbReference type="InterPro" id="IPR053176">
    <property type="entry name" value="T6SS_TssE1-like"/>
</dbReference>
<sequence>MVHAPSLLDKLLGHAGDGGAAAGTLPRWPLERIKQALARDLEGLLNTRSAWTAERLQGRPRVARSVLALGMADVGTECADSDHSRRRIAERIRQTLVAHERRLAEVVVGVRRGADRRLVFTIEARLRLQAAVEPVRFDAELLAGTQRYAVVPAAGGRFGC</sequence>
<organism evidence="2 3">
    <name type="scientific">Rubrivivax gelatinosus</name>
    <name type="common">Rhodocyclus gelatinosus</name>
    <name type="synonym">Rhodopseudomonas gelatinosa</name>
    <dbReference type="NCBI Taxonomy" id="28068"/>
    <lineage>
        <taxon>Bacteria</taxon>
        <taxon>Pseudomonadati</taxon>
        <taxon>Pseudomonadota</taxon>
        <taxon>Betaproteobacteria</taxon>
        <taxon>Burkholderiales</taxon>
        <taxon>Sphaerotilaceae</taxon>
        <taxon>Rubrivivax</taxon>
    </lineage>
</organism>
<dbReference type="NCBIfam" id="TIGR03357">
    <property type="entry name" value="VI_zyme"/>
    <property type="match status" value="1"/>
</dbReference>
<evidence type="ECO:0000313" key="2">
    <source>
        <dbReference type="EMBL" id="MBK1715413.1"/>
    </source>
</evidence>
<gene>
    <name evidence="2" type="ORF">CKO43_21905</name>
</gene>
<dbReference type="InterPro" id="IPR017737">
    <property type="entry name" value="TssE1-like"/>
</dbReference>
<name>A0ABS1E0W9_RUBGE</name>
<dbReference type="PANTHER" id="PTHR38595:SF2">
    <property type="entry name" value="TYPE VI SECRETION SYSTEM BASEPLATE SUBUNIT TSSE"/>
    <property type="match status" value="1"/>
</dbReference>
<evidence type="ECO:0000313" key="3">
    <source>
        <dbReference type="Proteomes" id="UP001041814"/>
    </source>
</evidence>
<dbReference type="Pfam" id="PF04965">
    <property type="entry name" value="GPW_gp25"/>
    <property type="match status" value="1"/>
</dbReference>
<proteinExistence type="predicted"/>